<reference evidence="5" key="1">
    <citation type="submission" date="2023-06" db="EMBL/GenBank/DDBJ databases">
        <authorList>
            <consortium name="Clinical and Environmental Microbiology Branch: Whole genome sequencing antimicrobial resistance pathogens in the healthcare setting"/>
        </authorList>
    </citation>
    <scope>NUCLEOTIDE SEQUENCE</scope>
    <source>
        <strain evidence="5">2021GN-00227</strain>
    </source>
</reference>
<dbReference type="EMBL" id="ABFEVW030000002">
    <property type="protein sequence ID" value="EMN1070024.1"/>
    <property type="molecule type" value="Genomic_DNA"/>
</dbReference>
<evidence type="ECO:0000256" key="2">
    <source>
        <dbReference type="SAM" id="Coils"/>
    </source>
</evidence>
<evidence type="ECO:0000256" key="1">
    <source>
        <dbReference type="ARBA" id="ARBA00004328"/>
    </source>
</evidence>
<proteinExistence type="predicted"/>
<comment type="caution">
    <text evidence="5">The sequence shown here is derived from an EMBL/GenBank/DDBJ whole genome shotgun (WGS) entry which is preliminary data.</text>
</comment>
<dbReference type="InterPro" id="IPR024455">
    <property type="entry name" value="Phage_capsid"/>
</dbReference>
<name>A0AAD2U0I3_ACIBA</name>
<comment type="subcellular location">
    <subcellularLocation>
        <location evidence="1">Virion</location>
    </subcellularLocation>
</comment>
<accession>A0AAD2U0I3</accession>
<dbReference type="SUPFAM" id="SSF56563">
    <property type="entry name" value="Major capsid protein gp5"/>
    <property type="match status" value="1"/>
</dbReference>
<dbReference type="Gene3D" id="3.30.2320.10">
    <property type="entry name" value="hypothetical protein PF0899 domain"/>
    <property type="match status" value="1"/>
</dbReference>
<dbReference type="InterPro" id="IPR054612">
    <property type="entry name" value="Phage_capsid-like_C"/>
</dbReference>
<dbReference type="RefSeq" id="WP_057047692.1">
    <property type="nucleotide sequence ID" value="NZ_CP169773.1"/>
</dbReference>
<dbReference type="AlphaFoldDB" id="A0AAD2U0I3"/>
<sequence length="446" mass="47834">MLKAQLEKVKATIAEKNKAMEALMNAAHEKKQTLNDEQNTQYTALEKDVERLELEEKRLEKLIQAAEKAANTATPVAGGNPVEAAKSAGGDPEPTGKIIVKSNLPKGIGFAQYAQAKIVSQLNAKEGRFESPLEVAKRMGFGDEVQDLITKATLGTTTDAGFAATLVHENQLVGEFVELLRQATVFDKLQGFRAVPFRSKIPSQVTGGTASWVGEGAAKPLTNPTFGEVEIGEHKLAAITVYTQELMRRSDPSVSVLVRDDLIAASAALVDATFLDSVAASAVRPAGVLNGVTATPNTGETAAAYEKDLLALINTFVTNNLSLDGAYFLMSETRAAQIALLRDALGNSYFNGMALRGSRTLLGIPVITSQSLGNKIILVKTSEILLAQDGGVDVSYSDQATLVDGSTTHHLWQENKFAVRVEKFITWAKRRPVAAAYLDYTTTPTP</sequence>
<feature type="coiled-coil region" evidence="2">
    <location>
        <begin position="6"/>
        <end position="72"/>
    </location>
</feature>
<keyword evidence="2" id="KW-0175">Coiled coil</keyword>
<feature type="region of interest" description="Disordered" evidence="3">
    <location>
        <begin position="74"/>
        <end position="95"/>
    </location>
</feature>
<dbReference type="Gene3D" id="3.30.2400.10">
    <property type="entry name" value="Major capsid protein gp5"/>
    <property type="match status" value="1"/>
</dbReference>
<protein>
    <submittedName>
        <fullName evidence="5">Phage major capsid protein</fullName>
    </submittedName>
</protein>
<evidence type="ECO:0000256" key="3">
    <source>
        <dbReference type="SAM" id="MobiDB-lite"/>
    </source>
</evidence>
<evidence type="ECO:0000313" key="5">
    <source>
        <dbReference type="EMBL" id="EKU3566927.1"/>
    </source>
</evidence>
<feature type="domain" description="Phage capsid-like C-terminal" evidence="4">
    <location>
        <begin position="199"/>
        <end position="418"/>
    </location>
</feature>
<evidence type="ECO:0000259" key="4">
    <source>
        <dbReference type="Pfam" id="PF05065"/>
    </source>
</evidence>
<gene>
    <name evidence="5" type="ORF">MKP18_000285</name>
</gene>
<dbReference type="EMBL" id="ABFEVW020000002">
    <property type="protein sequence ID" value="EKU3566927.1"/>
    <property type="molecule type" value="Genomic_DNA"/>
</dbReference>
<organism evidence="5">
    <name type="scientific">Acinetobacter baumannii</name>
    <dbReference type="NCBI Taxonomy" id="470"/>
    <lineage>
        <taxon>Bacteria</taxon>
        <taxon>Pseudomonadati</taxon>
        <taxon>Pseudomonadota</taxon>
        <taxon>Gammaproteobacteria</taxon>
        <taxon>Moraxellales</taxon>
        <taxon>Moraxellaceae</taxon>
        <taxon>Acinetobacter</taxon>
        <taxon>Acinetobacter calcoaceticus/baumannii complex</taxon>
    </lineage>
</organism>
<dbReference type="Pfam" id="PF05065">
    <property type="entry name" value="Phage_capsid"/>
    <property type="match status" value="1"/>
</dbReference>
<dbReference type="NCBIfam" id="TIGR01554">
    <property type="entry name" value="major_cap_HK97"/>
    <property type="match status" value="1"/>
</dbReference>